<dbReference type="KEGG" id="spu:764259"/>
<protein>
    <recommendedName>
        <fullName evidence="6">Leucine-rich repeat-containing protein 49</fullName>
    </recommendedName>
</protein>
<dbReference type="GO" id="GO:0005737">
    <property type="term" value="C:cytoplasm"/>
    <property type="evidence" value="ECO:0000318"/>
    <property type="project" value="GO_Central"/>
</dbReference>
<dbReference type="AlphaFoldDB" id="A0A7M7SUP0"/>
<dbReference type="PANTHER" id="PTHR45973:SF8">
    <property type="entry name" value="LEUCINE-RICH REPEAT-CONTAINING PROTEIN 49"/>
    <property type="match status" value="1"/>
</dbReference>
<evidence type="ECO:0000313" key="4">
    <source>
        <dbReference type="EnsemblMetazoa" id="XP_030832511"/>
    </source>
</evidence>
<dbReference type="FunFam" id="3.80.10.10:FF:000323">
    <property type="entry name" value="Leucine-rich repeat-containing protein 49 isoform 1"/>
    <property type="match status" value="1"/>
</dbReference>
<feature type="region of interest" description="Disordered" evidence="3">
    <location>
        <begin position="78"/>
        <end position="251"/>
    </location>
</feature>
<dbReference type="SUPFAM" id="SSF52058">
    <property type="entry name" value="L domain-like"/>
    <property type="match status" value="1"/>
</dbReference>
<feature type="region of interest" description="Disordered" evidence="3">
    <location>
        <begin position="545"/>
        <end position="625"/>
    </location>
</feature>
<evidence type="ECO:0008006" key="6">
    <source>
        <dbReference type="Google" id="ProtNLM"/>
    </source>
</evidence>
<dbReference type="Gene3D" id="3.80.10.10">
    <property type="entry name" value="Ribonuclease Inhibitor"/>
    <property type="match status" value="3"/>
</dbReference>
<organism evidence="4 5">
    <name type="scientific">Strongylocentrotus purpuratus</name>
    <name type="common">Purple sea urchin</name>
    <dbReference type="NCBI Taxonomy" id="7668"/>
    <lineage>
        <taxon>Eukaryota</taxon>
        <taxon>Metazoa</taxon>
        <taxon>Echinodermata</taxon>
        <taxon>Eleutherozoa</taxon>
        <taxon>Echinozoa</taxon>
        <taxon>Echinoidea</taxon>
        <taxon>Euechinoidea</taxon>
        <taxon>Echinacea</taxon>
        <taxon>Camarodonta</taxon>
        <taxon>Echinidea</taxon>
        <taxon>Strongylocentrotidae</taxon>
        <taxon>Strongylocentrotus</taxon>
    </lineage>
</organism>
<dbReference type="OMA" id="NNAQRQW"/>
<dbReference type="InterPro" id="IPR001611">
    <property type="entry name" value="Leu-rich_rpt"/>
</dbReference>
<accession>A0A7M7SUP0</accession>
<dbReference type="Proteomes" id="UP000007110">
    <property type="component" value="Unassembled WGS sequence"/>
</dbReference>
<proteinExistence type="predicted"/>
<dbReference type="Pfam" id="PF14580">
    <property type="entry name" value="LRR_9"/>
    <property type="match status" value="1"/>
</dbReference>
<keyword evidence="2" id="KW-0677">Repeat</keyword>
<dbReference type="EnsemblMetazoa" id="XM_030976651">
    <property type="protein sequence ID" value="XP_030832511"/>
    <property type="gene ID" value="LOC764259"/>
</dbReference>
<evidence type="ECO:0000256" key="3">
    <source>
        <dbReference type="SAM" id="MobiDB-lite"/>
    </source>
</evidence>
<sequence>MYAYNKKRQRSGMAFKEVNSLGLQFSLKANASSVNERPGGKAPQPPHQQEDFQLTIQKIPTMPTAPYAFAMQSKGFSQDDTIVTDPDNVFDNSEFRLGRDPGQSYRSAFQQDYPASQHALHSSRRSSQPVSAESQQDHSLSASYGGHSDSRTPRHRQVHHPATAFATQLTDLDPTNYHQPAPPRGDDMPSVYTQSHSHSHPSHSHGATRQIQSAGSVQSRQVKPTSYVPDESPDEHEPSSDLGSPTQPTCAFRTFNSGDRVLFTESPSLPGVPVVYRTQEEKSLNPDRLNLDRRKLTQCPLLEGEDHLRLLNFQHNTIRRIEHLASLRRLIFLDLYDNRIEAISGLDTMRSLRVLMLGKNRIQKIDNLTNLVKLDVLDLHGNRISKVENIDHLQELRVLNLAGNEITHVDSLCGMDSLTELNLRRNKISTVTDVDTLPSLQRLFLSFNLIMNWDDISCLADSTSLIEVSLDGNPFCQEASYKSIILRNMGYLKQLDMKKISEEERKVALTVVKKEEQKKREVNRVAVLKEKRRLAIKNAARQWETSMSTSLAKTSRLQPAPLYGGGEMGGGSGLATPNDSRPGSSEGGSDRGHSVDLLDGRRSQDSSRPSTRSDSRQRKLPTPDLLANITTDEVCHLAELDGDTLHLYGSGSLDALDKNWGVQAAGSISTVSIKFVDFNKVARHLQKIRLRFPNVSNVNFGECNISNLVQLNALASLRRLDTLTISKQGNPITSFVLWKQYLLFRLAHLNIKKINGQPVIQTDQHGAEKYFGLLAKLTSEELSHSRLQILLGDSRRRITQPLNELELKARRQLTSEQPSSSENAGKAGLVFLSSEGLASLQQERLSKSDLASTYIQQLTSEAVEANRKVTRLAQIWPKIFIGMVHKALLDMADLETYQQRALERFKNS</sequence>
<evidence type="ECO:0000313" key="5">
    <source>
        <dbReference type="Proteomes" id="UP000007110"/>
    </source>
</evidence>
<dbReference type="PANTHER" id="PTHR45973">
    <property type="entry name" value="PROTEIN PHOSPHATASE 1 REGULATORY SUBUNIT SDS22-RELATED"/>
    <property type="match status" value="1"/>
</dbReference>
<evidence type="ECO:0000256" key="2">
    <source>
        <dbReference type="ARBA" id="ARBA00022737"/>
    </source>
</evidence>
<feature type="compositionally biased region" description="Gly residues" evidence="3">
    <location>
        <begin position="563"/>
        <end position="573"/>
    </location>
</feature>
<keyword evidence="5" id="KW-1185">Reference proteome</keyword>
<dbReference type="InterPro" id="IPR032675">
    <property type="entry name" value="LRR_dom_sf"/>
</dbReference>
<dbReference type="CTD" id="54839"/>
<feature type="compositionally biased region" description="Polar residues" evidence="3">
    <location>
        <begin position="207"/>
        <end position="224"/>
    </location>
</feature>
<evidence type="ECO:0000256" key="1">
    <source>
        <dbReference type="ARBA" id="ARBA00022614"/>
    </source>
</evidence>
<dbReference type="GeneID" id="764259"/>
<dbReference type="PROSITE" id="PS51450">
    <property type="entry name" value="LRR"/>
    <property type="match status" value="7"/>
</dbReference>
<dbReference type="RefSeq" id="XP_030832511.1">
    <property type="nucleotide sequence ID" value="XM_030976651.1"/>
</dbReference>
<feature type="compositionally biased region" description="Basic and acidic residues" evidence="3">
    <location>
        <begin position="588"/>
        <end position="617"/>
    </location>
</feature>
<reference evidence="4" key="2">
    <citation type="submission" date="2021-01" db="UniProtKB">
        <authorList>
            <consortium name="EnsemblMetazoa"/>
        </authorList>
    </citation>
    <scope>IDENTIFICATION</scope>
</reference>
<feature type="compositionally biased region" description="Polar residues" evidence="3">
    <location>
        <begin position="104"/>
        <end position="114"/>
    </location>
</feature>
<dbReference type="SMART" id="SM00369">
    <property type="entry name" value="LRR_TYP"/>
    <property type="match status" value="6"/>
</dbReference>
<dbReference type="OrthoDB" id="1939344at2759"/>
<feature type="compositionally biased region" description="Polar residues" evidence="3">
    <location>
        <begin position="125"/>
        <end position="142"/>
    </location>
</feature>
<feature type="compositionally biased region" description="Polar residues" evidence="3">
    <location>
        <begin position="241"/>
        <end position="251"/>
    </location>
</feature>
<dbReference type="FunFam" id="3.80.10.10:FF:001545">
    <property type="entry name" value="CAP-Gly domain containing protein"/>
    <property type="match status" value="1"/>
</dbReference>
<name>A0A7M7SUP0_STRPU</name>
<reference evidence="5" key="1">
    <citation type="submission" date="2015-02" db="EMBL/GenBank/DDBJ databases">
        <title>Genome sequencing for Strongylocentrotus purpuratus.</title>
        <authorList>
            <person name="Murali S."/>
            <person name="Liu Y."/>
            <person name="Vee V."/>
            <person name="English A."/>
            <person name="Wang M."/>
            <person name="Skinner E."/>
            <person name="Han Y."/>
            <person name="Muzny D.M."/>
            <person name="Worley K.C."/>
            <person name="Gibbs R.A."/>
        </authorList>
    </citation>
    <scope>NUCLEOTIDE SEQUENCE</scope>
</reference>
<keyword evidence="1" id="KW-0433">Leucine-rich repeat</keyword>
<feature type="compositionally biased region" description="Polar residues" evidence="3">
    <location>
        <begin position="545"/>
        <end position="557"/>
    </location>
</feature>
<dbReference type="InterPro" id="IPR003591">
    <property type="entry name" value="Leu-rich_rpt_typical-subtyp"/>
</dbReference>
<dbReference type="InParanoid" id="A0A7M7SUP0"/>
<dbReference type="SMART" id="SM00365">
    <property type="entry name" value="LRR_SD22"/>
    <property type="match status" value="7"/>
</dbReference>
<dbReference type="InterPro" id="IPR050576">
    <property type="entry name" value="Cilia_flagella_integrity"/>
</dbReference>
<feature type="region of interest" description="Disordered" evidence="3">
    <location>
        <begin position="29"/>
        <end position="49"/>
    </location>
</feature>